<dbReference type="RefSeq" id="WP_100785196.1">
    <property type="nucleotide sequence ID" value="NZ_NPDU01000022.1"/>
</dbReference>
<dbReference type="AlphaFoldDB" id="A0A2M9YQW8"/>
<name>A0A2M9YQW8_9LEPT</name>
<sequence>MIKKWVDVFQIIPIFYRILSLGYGVYLIFGVAIPDLKYNYEKKNRKEFTFEEFVSTPADQIPRYVKIKDVVPAYDYVEFSKHDRLESIAFMVTSLEKAGSKNVKVIVKDSDVTQEEFDNSTYFSSLSFSIEGRFSDDALFGDRAVSFYKSKGYVLDRPVYLIERGDEPLGLIPALGLMIAVLIFEIFIVVSLFPDNVLEKIFRSQSESPRENSGL</sequence>
<evidence type="ECO:0000313" key="3">
    <source>
        <dbReference type="EMBL" id="PJZ62009.1"/>
    </source>
</evidence>
<organism evidence="2 5">
    <name type="scientific">Leptospira adleri</name>
    <dbReference type="NCBI Taxonomy" id="2023186"/>
    <lineage>
        <taxon>Bacteria</taxon>
        <taxon>Pseudomonadati</taxon>
        <taxon>Spirochaetota</taxon>
        <taxon>Spirochaetia</taxon>
        <taxon>Leptospirales</taxon>
        <taxon>Leptospiraceae</taxon>
        <taxon>Leptospira</taxon>
    </lineage>
</organism>
<dbReference type="Proteomes" id="UP000232188">
    <property type="component" value="Unassembled WGS sequence"/>
</dbReference>
<keyword evidence="1" id="KW-1133">Transmembrane helix</keyword>
<evidence type="ECO:0000313" key="5">
    <source>
        <dbReference type="Proteomes" id="UP000232188"/>
    </source>
</evidence>
<evidence type="ECO:0000313" key="4">
    <source>
        <dbReference type="Proteomes" id="UP000232149"/>
    </source>
</evidence>
<proteinExistence type="predicted"/>
<keyword evidence="1" id="KW-0472">Membrane</keyword>
<reference evidence="4 5" key="1">
    <citation type="submission" date="2017-07" db="EMBL/GenBank/DDBJ databases">
        <title>Leptospira spp. isolated from tropical soils.</title>
        <authorList>
            <person name="Thibeaux R."/>
            <person name="Iraola G."/>
            <person name="Ferres I."/>
            <person name="Bierque E."/>
            <person name="Girault D."/>
            <person name="Soupe-Gilbert M.-E."/>
            <person name="Picardeau M."/>
            <person name="Goarant C."/>
        </authorList>
    </citation>
    <scope>NUCLEOTIDE SEQUENCE [LARGE SCALE GENOMIC DNA]</scope>
    <source>
        <strain evidence="2 5">FH2-B-C1</strain>
        <strain evidence="3 4">FH2-B-D1</strain>
    </source>
</reference>
<accession>A0A2M9YQW8</accession>
<evidence type="ECO:0000256" key="1">
    <source>
        <dbReference type="SAM" id="Phobius"/>
    </source>
</evidence>
<protein>
    <submittedName>
        <fullName evidence="2">Uncharacterized protein</fullName>
    </submittedName>
</protein>
<feature type="transmembrane region" description="Helical" evidence="1">
    <location>
        <begin position="171"/>
        <end position="193"/>
    </location>
</feature>
<feature type="transmembrane region" description="Helical" evidence="1">
    <location>
        <begin position="14"/>
        <end position="36"/>
    </location>
</feature>
<dbReference type="EMBL" id="NPDV01000005">
    <property type="protein sequence ID" value="PJZ53921.1"/>
    <property type="molecule type" value="Genomic_DNA"/>
</dbReference>
<evidence type="ECO:0000313" key="2">
    <source>
        <dbReference type="EMBL" id="PJZ53921.1"/>
    </source>
</evidence>
<keyword evidence="4" id="KW-1185">Reference proteome</keyword>
<dbReference type="EMBL" id="NPDU01000022">
    <property type="protein sequence ID" value="PJZ62009.1"/>
    <property type="molecule type" value="Genomic_DNA"/>
</dbReference>
<keyword evidence="1" id="KW-0812">Transmembrane</keyword>
<gene>
    <name evidence="3" type="ORF">CH376_10120</name>
    <name evidence="2" type="ORF">CH380_07915</name>
</gene>
<dbReference type="Proteomes" id="UP000232149">
    <property type="component" value="Unassembled WGS sequence"/>
</dbReference>
<comment type="caution">
    <text evidence="2">The sequence shown here is derived from an EMBL/GenBank/DDBJ whole genome shotgun (WGS) entry which is preliminary data.</text>
</comment>